<dbReference type="PROSITE" id="PS50174">
    <property type="entry name" value="G_PATCH"/>
    <property type="match status" value="1"/>
</dbReference>
<feature type="region of interest" description="Disordered" evidence="1">
    <location>
        <begin position="290"/>
        <end position="404"/>
    </location>
</feature>
<dbReference type="InterPro" id="IPR000467">
    <property type="entry name" value="G_patch_dom"/>
</dbReference>
<reference evidence="3 4" key="1">
    <citation type="submission" date="2011-10" db="EMBL/GenBank/DDBJ databases">
        <authorList>
            <person name="Genoscope - CEA"/>
        </authorList>
    </citation>
    <scope>NUCLEOTIDE SEQUENCE [LARGE SCALE GENOMIC DNA]</scope>
    <source>
        <strain evidence="3 4">RCC 1105</strain>
    </source>
</reference>
<feature type="region of interest" description="Disordered" evidence="1">
    <location>
        <begin position="206"/>
        <end position="261"/>
    </location>
</feature>
<dbReference type="eggNOG" id="ENOG502S801">
    <property type="taxonomic scope" value="Eukaryota"/>
</dbReference>
<dbReference type="PANTHER" id="PTHR23149">
    <property type="entry name" value="G PATCH DOMAIN CONTAINING PROTEIN"/>
    <property type="match status" value="1"/>
</dbReference>
<dbReference type="EMBL" id="FO082262">
    <property type="protein sequence ID" value="CCO20399.1"/>
    <property type="molecule type" value="Genomic_DNA"/>
</dbReference>
<keyword evidence="4" id="KW-1185">Reference proteome</keyword>
<dbReference type="Proteomes" id="UP000198341">
    <property type="component" value="Chromosome 17"/>
</dbReference>
<evidence type="ECO:0000313" key="3">
    <source>
        <dbReference type="EMBL" id="CCO20399.1"/>
    </source>
</evidence>
<dbReference type="SMART" id="SM00443">
    <property type="entry name" value="G_patch"/>
    <property type="match status" value="1"/>
</dbReference>
<name>K8ER61_9CHLO</name>
<evidence type="ECO:0000256" key="1">
    <source>
        <dbReference type="SAM" id="MobiDB-lite"/>
    </source>
</evidence>
<dbReference type="InterPro" id="IPR050656">
    <property type="entry name" value="PINX1"/>
</dbReference>
<accession>K8ER61</accession>
<evidence type="ECO:0000313" key="4">
    <source>
        <dbReference type="Proteomes" id="UP000198341"/>
    </source>
</evidence>
<gene>
    <name evidence="3" type="ordered locus">Bathy17g00470</name>
</gene>
<feature type="region of interest" description="Disordered" evidence="1">
    <location>
        <begin position="85"/>
        <end position="152"/>
    </location>
</feature>
<dbReference type="RefSeq" id="XP_007508295.1">
    <property type="nucleotide sequence ID" value="XM_007508233.1"/>
</dbReference>
<feature type="compositionally biased region" description="Basic residues" evidence="1">
    <location>
        <begin position="358"/>
        <end position="377"/>
    </location>
</feature>
<feature type="compositionally biased region" description="Basic and acidic residues" evidence="1">
    <location>
        <begin position="137"/>
        <end position="151"/>
    </location>
</feature>
<feature type="compositionally biased region" description="Basic and acidic residues" evidence="1">
    <location>
        <begin position="212"/>
        <end position="221"/>
    </location>
</feature>
<dbReference type="AlphaFoldDB" id="K8ER61"/>
<feature type="compositionally biased region" description="Basic residues" evidence="1">
    <location>
        <begin position="393"/>
        <end position="404"/>
    </location>
</feature>
<evidence type="ECO:0000259" key="2">
    <source>
        <dbReference type="PROSITE" id="PS50174"/>
    </source>
</evidence>
<dbReference type="OrthoDB" id="498592at2759"/>
<organism evidence="3 4">
    <name type="scientific">Bathycoccus prasinos</name>
    <dbReference type="NCBI Taxonomy" id="41875"/>
    <lineage>
        <taxon>Eukaryota</taxon>
        <taxon>Viridiplantae</taxon>
        <taxon>Chlorophyta</taxon>
        <taxon>Mamiellophyceae</taxon>
        <taxon>Mamiellales</taxon>
        <taxon>Bathycoccaceae</taxon>
        <taxon>Bathycoccus</taxon>
    </lineage>
</organism>
<dbReference type="Pfam" id="PF01585">
    <property type="entry name" value="G-patch"/>
    <property type="match status" value="1"/>
</dbReference>
<feature type="compositionally biased region" description="Basic and acidic residues" evidence="1">
    <location>
        <begin position="243"/>
        <end position="261"/>
    </location>
</feature>
<feature type="domain" description="G-patch" evidence="2">
    <location>
        <begin position="13"/>
        <end position="60"/>
    </location>
</feature>
<protein>
    <recommendedName>
        <fullName evidence="2">G-patch domain-containing protein</fullName>
    </recommendedName>
</protein>
<feature type="compositionally biased region" description="Basic and acidic residues" evidence="1">
    <location>
        <begin position="328"/>
        <end position="346"/>
    </location>
</feature>
<dbReference type="GeneID" id="19010945"/>
<proteinExistence type="predicted"/>
<dbReference type="GO" id="GO:0003676">
    <property type="term" value="F:nucleic acid binding"/>
    <property type="evidence" value="ECO:0007669"/>
    <property type="project" value="InterPro"/>
</dbReference>
<dbReference type="PANTHER" id="PTHR23149:SF9">
    <property type="entry name" value="G PATCH DOMAIN-CONTAINING PROTEIN 4"/>
    <property type="match status" value="1"/>
</dbReference>
<dbReference type="KEGG" id="bpg:Bathy17g00470"/>
<feature type="compositionally biased region" description="Basic and acidic residues" evidence="1">
    <location>
        <begin position="378"/>
        <end position="392"/>
    </location>
</feature>
<feature type="compositionally biased region" description="Basic and acidic residues" evidence="1">
    <location>
        <begin position="290"/>
        <end position="311"/>
    </location>
</feature>
<sequence length="404" mass="46394">MPTHDQNPGKKAYSGFGNLMLEKMGWKHGDALGANPSKGLKEAISVDMKNDREGVGKEKKERYNWEEKWWEGHFKSAAEKFALAVVEGGGKGGGKDDDDERKGKGNTSNSSSSSSESEDEFERNVREITSGNNVLTTKEEELKEEKGDDGVKYNGCQKELEVAREIAREQSSFRGRKGKLKRIAGFEEAQMNALLKKRGFSREETIMNTNLEIREIRKAEEKDDDDEERKEREENTKKKRRKNFEEKKKGGEAYEGKPSETTEKFSWWRNAGFSWGGLVGSKRELDRDVDINEDNHKENNENGFTEDKQEDIFNQAHQMASAKGSRRGLGDKAKLGKEFTGTKRSFDEDEEKEDFEKKKRKEEKKMKKKKEKKKEKNKSKTRDEDNVGEKKKSSSKKKKSKKTK</sequence>
<dbReference type="STRING" id="41875.K8ER61"/>
<dbReference type="GO" id="GO:0005730">
    <property type="term" value="C:nucleolus"/>
    <property type="evidence" value="ECO:0007669"/>
    <property type="project" value="TreeGrafter"/>
</dbReference>